<dbReference type="InterPro" id="IPR005101">
    <property type="entry name" value="Cryptochr/Photolyase_FAD-bd"/>
</dbReference>
<evidence type="ECO:0000313" key="7">
    <source>
        <dbReference type="EMBL" id="MDT0581569.1"/>
    </source>
</evidence>
<dbReference type="GO" id="GO:0003677">
    <property type="term" value="F:DNA binding"/>
    <property type="evidence" value="ECO:0007669"/>
    <property type="project" value="TreeGrafter"/>
</dbReference>
<dbReference type="PANTHER" id="PTHR11455">
    <property type="entry name" value="CRYPTOCHROME"/>
    <property type="match status" value="1"/>
</dbReference>
<feature type="binding site" evidence="4">
    <location>
        <position position="218"/>
    </location>
    <ligand>
        <name>FAD</name>
        <dbReference type="ChEBI" id="CHEBI:57692"/>
    </ligand>
</feature>
<dbReference type="PRINTS" id="PR00147">
    <property type="entry name" value="DNAPHOTLYASE"/>
</dbReference>
<keyword evidence="5" id="KW-0157">Chromophore</keyword>
<evidence type="ECO:0000256" key="2">
    <source>
        <dbReference type="ARBA" id="ARBA00022630"/>
    </source>
</evidence>
<evidence type="ECO:0000313" key="8">
    <source>
        <dbReference type="Proteomes" id="UP001249020"/>
    </source>
</evidence>
<keyword evidence="2 4" id="KW-0285">Flavoprotein</keyword>
<keyword evidence="7" id="KW-0456">Lyase</keyword>
<sequence length="490" mass="56890">MALKQEISVVWFKRDLRLRDNPCLEAAIKSGLPFLLLYIVEPEQEADPHFDIRHWRFIYQSIVDLNEQLDESRHSIHIVKGSAIEVLQAIQSSHVLKHLFSHEEVGLAHTFERDKAVKQHCENTQVHWHECENGAVYRRLTNRASWATLWNKRILAPLSTYSIEDATALSLKDCPSLTPYIFNPPTAWQQANDLMQLGGEKRAWFTLKHFFKVRGKSYYGNIGNPTVARETCSRLSPYLAWGNISLKQVYQYTLKQEKRPGWARSISALQSRLHWHCHFIQKFESECEMQFRAVNKAYEAFPYCDGDDQESRLNAWKQAKTGVPIVDACMKAVCATGYLNFRMRAMLVSFLCHHLNVDWRLGATYLGAQFLDFEPGIHYPQFQMQAGVTGVNTLRIYNPVKQSIDKDPDAIFIKKWLPELNNLPAPIIHQPWELSPMEFGMYDFDLMRDYCPPIVDIEQAAREARDRMWAFKSKVEVKKEASRILSKHTV</sequence>
<evidence type="ECO:0000256" key="5">
    <source>
        <dbReference type="RuleBase" id="RU004182"/>
    </source>
</evidence>
<dbReference type="GO" id="GO:0071949">
    <property type="term" value="F:FAD binding"/>
    <property type="evidence" value="ECO:0007669"/>
    <property type="project" value="TreeGrafter"/>
</dbReference>
<proteinExistence type="inferred from homology"/>
<comment type="caution">
    <text evidence="7">The sequence shown here is derived from an EMBL/GenBank/DDBJ whole genome shotgun (WGS) entry which is preliminary data.</text>
</comment>
<dbReference type="InterPro" id="IPR002081">
    <property type="entry name" value="Cryptochrome/DNA_photolyase_1"/>
</dbReference>
<dbReference type="EMBL" id="JAVRIE010000001">
    <property type="protein sequence ID" value="MDT0581569.1"/>
    <property type="molecule type" value="Genomic_DNA"/>
</dbReference>
<evidence type="ECO:0000256" key="4">
    <source>
        <dbReference type="PIRSR" id="PIRSR602081-1"/>
    </source>
</evidence>
<dbReference type="AlphaFoldDB" id="A0AAW8QYJ2"/>
<dbReference type="PANTHER" id="PTHR11455:SF9">
    <property type="entry name" value="CRYPTOCHROME CIRCADIAN CLOCK 5 ISOFORM X1"/>
    <property type="match status" value="1"/>
</dbReference>
<organism evidence="7 8">
    <name type="scientific">Brumicola blandensis</name>
    <dbReference type="NCBI Taxonomy" id="3075611"/>
    <lineage>
        <taxon>Bacteria</taxon>
        <taxon>Pseudomonadati</taxon>
        <taxon>Pseudomonadota</taxon>
        <taxon>Gammaproteobacteria</taxon>
        <taxon>Alteromonadales</taxon>
        <taxon>Alteromonadaceae</taxon>
        <taxon>Brumicola</taxon>
    </lineage>
</organism>
<dbReference type="GO" id="GO:0009416">
    <property type="term" value="P:response to light stimulus"/>
    <property type="evidence" value="ECO:0007669"/>
    <property type="project" value="TreeGrafter"/>
</dbReference>
<keyword evidence="8" id="KW-1185">Reference proteome</keyword>
<reference evidence="7 8" key="1">
    <citation type="submission" date="2023-09" db="EMBL/GenBank/DDBJ databases">
        <authorList>
            <person name="Rey-Velasco X."/>
        </authorList>
    </citation>
    <scope>NUCLEOTIDE SEQUENCE [LARGE SCALE GENOMIC DNA]</scope>
    <source>
        <strain evidence="7 8">W409</strain>
    </source>
</reference>
<gene>
    <name evidence="7" type="ORF">RM544_03390</name>
</gene>
<dbReference type="InterPro" id="IPR036155">
    <property type="entry name" value="Crypto/Photolyase_N_sf"/>
</dbReference>
<dbReference type="RefSeq" id="WP_311360351.1">
    <property type="nucleotide sequence ID" value="NZ_JAVRIE010000001.1"/>
</dbReference>
<feature type="domain" description="Photolyase/cryptochrome alpha/beta" evidence="6">
    <location>
        <begin position="6"/>
        <end position="136"/>
    </location>
</feature>
<comment type="cofactor">
    <cofactor evidence="4">
        <name>FAD</name>
        <dbReference type="ChEBI" id="CHEBI:57692"/>
    </cofactor>
    <text evidence="4">Binds 1 FAD per subunit.</text>
</comment>
<dbReference type="EC" id="4.1.99.3" evidence="7"/>
<dbReference type="Gene3D" id="3.40.50.620">
    <property type="entry name" value="HUPs"/>
    <property type="match status" value="1"/>
</dbReference>
<evidence type="ECO:0000256" key="3">
    <source>
        <dbReference type="ARBA" id="ARBA00022827"/>
    </source>
</evidence>
<dbReference type="InterPro" id="IPR006050">
    <property type="entry name" value="DNA_photolyase_N"/>
</dbReference>
<dbReference type="SUPFAM" id="SSF48173">
    <property type="entry name" value="Cryptochrome/photolyase FAD-binding domain"/>
    <property type="match status" value="1"/>
</dbReference>
<dbReference type="Gene3D" id="1.25.40.80">
    <property type="match status" value="1"/>
</dbReference>
<dbReference type="Proteomes" id="UP001249020">
    <property type="component" value="Unassembled WGS sequence"/>
</dbReference>
<protein>
    <submittedName>
        <fullName evidence="7">Deoxyribodipyrimidine photo-lyase</fullName>
        <ecNumber evidence="7">4.1.99.3</ecNumber>
    </submittedName>
</protein>
<evidence type="ECO:0000256" key="1">
    <source>
        <dbReference type="ARBA" id="ARBA00001932"/>
    </source>
</evidence>
<comment type="similarity">
    <text evidence="5">Belongs to the DNA photolyase family.</text>
</comment>
<keyword evidence="3 4" id="KW-0274">FAD</keyword>
<dbReference type="Gene3D" id="1.10.579.10">
    <property type="entry name" value="DNA Cyclobutane Dipyrimidine Photolyase, subunit A, domain 3"/>
    <property type="match status" value="1"/>
</dbReference>
<dbReference type="Pfam" id="PF03441">
    <property type="entry name" value="FAD_binding_7"/>
    <property type="match status" value="1"/>
</dbReference>
<dbReference type="Pfam" id="PF00875">
    <property type="entry name" value="DNA_photolyase"/>
    <property type="match status" value="1"/>
</dbReference>
<evidence type="ECO:0000259" key="6">
    <source>
        <dbReference type="PROSITE" id="PS51645"/>
    </source>
</evidence>
<dbReference type="InterPro" id="IPR036134">
    <property type="entry name" value="Crypto/Photolyase_FAD-like_sf"/>
</dbReference>
<name>A0AAW8QYJ2_9ALTE</name>
<comment type="cofactor">
    <cofactor evidence="1">
        <name>(6R)-5,10-methylene-5,6,7,8-tetrahydrofolate</name>
        <dbReference type="ChEBI" id="CHEBI:15636"/>
    </cofactor>
</comment>
<accession>A0AAW8QYJ2</accession>
<dbReference type="SUPFAM" id="SSF52425">
    <property type="entry name" value="Cryptochrome/photolyase, N-terminal domain"/>
    <property type="match status" value="1"/>
</dbReference>
<dbReference type="InterPro" id="IPR014729">
    <property type="entry name" value="Rossmann-like_a/b/a_fold"/>
</dbReference>
<dbReference type="GO" id="GO:0003904">
    <property type="term" value="F:deoxyribodipyrimidine photo-lyase activity"/>
    <property type="evidence" value="ECO:0007669"/>
    <property type="project" value="UniProtKB-EC"/>
</dbReference>
<dbReference type="PROSITE" id="PS51645">
    <property type="entry name" value="PHR_CRY_ALPHA_BETA"/>
    <property type="match status" value="1"/>
</dbReference>